<proteinExistence type="predicted"/>
<evidence type="ECO:0000313" key="2">
    <source>
        <dbReference type="Proteomes" id="UP000095087"/>
    </source>
</evidence>
<dbReference type="AlphaFoldDB" id="A0A1E2S370"/>
<reference evidence="1 2" key="1">
    <citation type="submission" date="2016-07" db="EMBL/GenBank/DDBJ databases">
        <title>Draft genome sequence of Methyloligella halotolerans C2T (VKM B-2706T=CCUG 61687T=DSM 25045T), a halotolerant polyhydroxybutyrate accumulating methylotroph.</title>
        <authorList>
            <person name="Vasilenko O.V."/>
            <person name="Doronina N.V."/>
            <person name="Poroshina M.N."/>
            <person name="Tarlachkov S.V."/>
            <person name="Trotsenko Y.A."/>
        </authorList>
    </citation>
    <scope>NUCLEOTIDE SEQUENCE [LARGE SCALE GENOMIC DNA]</scope>
    <source>
        <strain evidence="1 2">VKM B-2706</strain>
    </source>
</reference>
<organism evidence="1 2">
    <name type="scientific">Methyloligella halotolerans</name>
    <dbReference type="NCBI Taxonomy" id="1177755"/>
    <lineage>
        <taxon>Bacteria</taxon>
        <taxon>Pseudomonadati</taxon>
        <taxon>Pseudomonadota</taxon>
        <taxon>Alphaproteobacteria</taxon>
        <taxon>Hyphomicrobiales</taxon>
        <taxon>Hyphomicrobiaceae</taxon>
        <taxon>Methyloligella</taxon>
    </lineage>
</organism>
<name>A0A1E2S370_9HYPH</name>
<protein>
    <submittedName>
        <fullName evidence="1">Uncharacterized protein</fullName>
    </submittedName>
</protein>
<dbReference type="EMBL" id="MASI01000001">
    <property type="protein sequence ID" value="ODA68966.1"/>
    <property type="molecule type" value="Genomic_DNA"/>
</dbReference>
<accession>A0A1E2S370</accession>
<dbReference type="Proteomes" id="UP000095087">
    <property type="component" value="Unassembled WGS sequence"/>
</dbReference>
<keyword evidence="2" id="KW-1185">Reference proteome</keyword>
<sequence>MDFAHDQSVAAIACASPAKKKSDGLISITRIQKVGQVIVLVT</sequence>
<comment type="caution">
    <text evidence="1">The sequence shown here is derived from an EMBL/GenBank/DDBJ whole genome shotgun (WGS) entry which is preliminary data.</text>
</comment>
<evidence type="ECO:0000313" key="1">
    <source>
        <dbReference type="EMBL" id="ODA68966.1"/>
    </source>
</evidence>
<gene>
    <name evidence="1" type="ORF">A7A08_00800</name>
</gene>